<comment type="caution">
    <text evidence="1">The sequence shown here is derived from an EMBL/GenBank/DDBJ whole genome shotgun (WGS) entry which is preliminary data.</text>
</comment>
<proteinExistence type="predicted"/>
<reference evidence="1 2" key="1">
    <citation type="journal article" date="2012" name="J. Bacteriol.">
        <title>Genome sequence of proteorhodopsin-containing sea ice bacterium Glaciecola punicea ACAM 611T.</title>
        <authorList>
            <person name="Qin Q.-L."/>
            <person name="Xie B.-B."/>
            <person name="Shu Y.-L."/>
            <person name="Rong J.-C."/>
            <person name="Zhao D.-L."/>
            <person name="Zhang X.-Y."/>
            <person name="Chen X.-L."/>
            <person name="Zhou B.-C."/>
            <person name="Zhanga Y.-Z."/>
        </authorList>
    </citation>
    <scope>NUCLEOTIDE SEQUENCE [LARGE SCALE GENOMIC DNA]</scope>
    <source>
        <strain evidence="1 2">ACAM 611</strain>
    </source>
</reference>
<name>H5TCF3_9ALTE</name>
<reference evidence="1 2" key="2">
    <citation type="journal article" date="2017" name="Antonie Van Leeuwenhoek">
        <title>Rhizobium rhizosphaerae sp. nov., a novel species isolated from rice rhizosphere.</title>
        <authorList>
            <person name="Zhao J.J."/>
            <person name="Zhang J."/>
            <person name="Zhang R.J."/>
            <person name="Zhang C.W."/>
            <person name="Yin H.Q."/>
            <person name="Zhang X.X."/>
        </authorList>
    </citation>
    <scope>NUCLEOTIDE SEQUENCE [LARGE SCALE GENOMIC DNA]</scope>
    <source>
        <strain evidence="1 2">ACAM 611</strain>
    </source>
</reference>
<protein>
    <submittedName>
        <fullName evidence="1">Uncharacterized protein</fullName>
    </submittedName>
</protein>
<keyword evidence="2" id="KW-1185">Reference proteome</keyword>
<evidence type="ECO:0000313" key="2">
    <source>
        <dbReference type="Proteomes" id="UP000053586"/>
    </source>
</evidence>
<sequence length="40" mass="4394">MGPQQGQKVFTMQTLPSGIEGECGQLTNTPRFSLHARTFV</sequence>
<accession>H5TCF3</accession>
<gene>
    <name evidence="1" type="ORF">GPUN_1864</name>
</gene>
<organism evidence="1 2">
    <name type="scientific">Glaciecola punicea ACAM 611</name>
    <dbReference type="NCBI Taxonomy" id="1121923"/>
    <lineage>
        <taxon>Bacteria</taxon>
        <taxon>Pseudomonadati</taxon>
        <taxon>Pseudomonadota</taxon>
        <taxon>Gammaproteobacteria</taxon>
        <taxon>Alteromonadales</taxon>
        <taxon>Alteromonadaceae</taxon>
        <taxon>Glaciecola</taxon>
    </lineage>
</organism>
<dbReference type="AlphaFoldDB" id="H5TCF3"/>
<dbReference type="Proteomes" id="UP000053586">
    <property type="component" value="Unassembled WGS sequence"/>
</dbReference>
<evidence type="ECO:0000313" key="1">
    <source>
        <dbReference type="EMBL" id="GAB55980.1"/>
    </source>
</evidence>
<dbReference type="EMBL" id="BAET01000019">
    <property type="protein sequence ID" value="GAB55980.1"/>
    <property type="molecule type" value="Genomic_DNA"/>
</dbReference>